<dbReference type="InterPro" id="IPR011992">
    <property type="entry name" value="EF-hand-dom_pair"/>
</dbReference>
<feature type="region of interest" description="Disordered" evidence="2">
    <location>
        <begin position="944"/>
        <end position="971"/>
    </location>
</feature>
<feature type="compositionally biased region" description="Polar residues" evidence="2">
    <location>
        <begin position="944"/>
        <end position="953"/>
    </location>
</feature>
<feature type="transmembrane region" description="Helical" evidence="3">
    <location>
        <begin position="1277"/>
        <end position="1298"/>
    </location>
</feature>
<evidence type="ECO:0000256" key="1">
    <source>
        <dbReference type="ARBA" id="ARBA00006832"/>
    </source>
</evidence>
<feature type="compositionally biased region" description="Basic and acidic residues" evidence="2">
    <location>
        <begin position="954"/>
        <end position="971"/>
    </location>
</feature>
<dbReference type="PROSITE" id="PS50222">
    <property type="entry name" value="EF_HAND_2"/>
    <property type="match status" value="1"/>
</dbReference>
<sequence>MRTKKSGGSGRKKKGKDVESQSDESFIDSVEEEELAEAEGEEDVVDAEEEEEEEEEDGEEGDEEDVEDGEQDEQDEDGEEDEEEDEDEDDEEEDEDYELKNYGIALEMPKRKNRGKNLKKLIGEDLEKDEKFWNDSIWEEEEVDEEYVNSEGEEEYIDVTDSDFDDDEDQLDDDDEEEAERNERELDDEEIKRKKKKMFSYLEKLKKQTHNRALRHKLMKKAKHYGTKVLGGQYGTPLHGVEHKSGRTKKGQGEEEVAGGLKGEGMVKKQKKVDSSCMVLNRSTRDTTRQKTEQIQKLSELRRIKRENRFKKKDENRKKQKSTQREMTREERLEEAKITEQYNLQSLLQLQAWEEEKKKYIEHKRIIYHRPKNVFISYSYSKDKTFPSSENLKYELDSYYVQDPAQMTNATLSGGLLNSPSDNKIMAQNCVDYDNGVVEGDRDVEKADSAFQVGGAIDKEENNAPNAEEVPDNASDESIKRKESENDQVSKESEDDDNEDSNTKMEKSKPMQPIQLQNLEDLDNLDQCEDLHIEYLNENDEINFGIHTKDSSKTVDDNITMVTKKRKKIKTDREERQIYIVTDSNELNVYSNYNNCKEYLEEVKNKNNLCAITNLEGKYFDPLTKKYYNNAEAFKLLRFYHHQKTYDDVNQQISMMVQLFTNKLTEIEENTKNGISATYPLFILKEENFDHIYCKENESIRQRDTRDRESRSRQLGEHNNEFFDIGKLKKLLYFQSNLDQSIQEKRRQEKKLRKLYNAAKAGNFAETIRNFQKDTQQNGAPPGEKEHDTKDKNDTNNADEINQDGAAQGKEDNPAHMNQQTYADEQMKNEKGRKTGEIQETSPLQATVNGPAEKIINKHDHVDNTGNNEKEQKERKVKHADNAQLSNVLQSVEFLKKVQSLKNYFGYNESQSTSSGVPPGGHNNNAGEDKIKNENDQVVHLSGDTNYENTNVEKNQKTESPMSKDNEEKKKNYAEKPVYMFPEKDAAEKFKTHLRRNNIKEFFEVNDLVKYIKNLLGIKSNIHEKFEHEKLIVKNCNYESFGPEFCSVDEEAKQMLWNYENKKNCAFLFIILFTLCFSLLIQNIVYYIEKRVRNSKDQFRKDLLNTAFRQISLITIINLTIWGILQSNVAEALDEIIFNDILPRQRNVDEVLHNVEPLLEIIFEKILFISMNFLICYSLFIINIHFVTRRILKWFSEADNCDISNIAKEIKEARKGCFRNFVFFLRYARNSKYLAHRYDFSENVDAISIPGLDPNGYYYYEYMRACLLKYNVKLIKIPNAVILFLVFACISLRPFFNIRLKAEVIFLNFLSLLCIVGLLLMLYYLYKIDRQLLPRDISKYLLNRYHIETCEQSKKDITPYYKLLKQQSVYPSAINYFLYKTTFPNKHEQLFYFWGNGPRLINFIFQTLCFSFLIILSCWIFLLRVDNITWFQLYSYGSLAICVCILLFLIILKYIIYYNIMISKTGYLIDTKLLEKVWEFERSDNIKRISEFIDAIKIKSTLHALKEGGEIFWRQLLIKSNTVPSNIQEKMFSIWVGLDEENRGIIDSAKILKFLKSQGINLTSESDIKEFLEVFDRNNKNGLNQEEFFVLIIIVKQILVELLDINAVQSLFEEVYGIPWNSLSSIDANSLKRILTELNLQWPHGKIRNLIDFVCENKKTKYVSAEYFIKQLINIEEVTLQPFHSSSDTK</sequence>
<feature type="transmembrane region" description="Helical" evidence="3">
    <location>
        <begin position="1166"/>
        <end position="1187"/>
    </location>
</feature>
<keyword evidence="3" id="KW-0472">Membrane</keyword>
<keyword evidence="3" id="KW-0812">Transmembrane</keyword>
<keyword evidence="6" id="KW-1185">Reference proteome</keyword>
<feature type="compositionally biased region" description="Basic and acidic residues" evidence="2">
    <location>
        <begin position="783"/>
        <end position="794"/>
    </location>
</feature>
<accession>A0A0D9QHT9</accession>
<dbReference type="RefSeq" id="XP_012337033.1">
    <property type="nucleotide sequence ID" value="XM_012481610.1"/>
</dbReference>
<feature type="region of interest" description="Disordered" evidence="2">
    <location>
        <begin position="454"/>
        <end position="513"/>
    </location>
</feature>
<evidence type="ECO:0000313" key="6">
    <source>
        <dbReference type="Proteomes" id="UP000054561"/>
    </source>
</evidence>
<dbReference type="OMA" id="YCKENES"/>
<dbReference type="GO" id="GO:0005509">
    <property type="term" value="F:calcium ion binding"/>
    <property type="evidence" value="ECO:0007669"/>
    <property type="project" value="InterPro"/>
</dbReference>
<dbReference type="VEuPathDB" id="PlasmoDB:AK88_04000"/>
<comment type="similarity">
    <text evidence="1">Belongs to the VPS72/YL1 family.</text>
</comment>
<name>A0A0D9QHT9_PLAFR</name>
<feature type="compositionally biased region" description="Basic and acidic residues" evidence="2">
    <location>
        <begin position="312"/>
        <end position="332"/>
    </location>
</feature>
<feature type="region of interest" description="Disordered" evidence="2">
    <location>
        <begin position="1"/>
        <end position="108"/>
    </location>
</feature>
<gene>
    <name evidence="5" type="ORF">AK88_04000</name>
</gene>
<dbReference type="PANTHER" id="PTHR13275">
    <property type="entry name" value="YL-1 PROTEIN TRANSCRIPTION FACTOR-LIKE 1"/>
    <property type="match status" value="1"/>
</dbReference>
<dbReference type="PANTHER" id="PTHR13275:SF4">
    <property type="entry name" value="VACUOLAR PROTEIN SORTING-ASSOCIATED PROTEIN 72 HOMOLOG"/>
    <property type="match status" value="1"/>
</dbReference>
<feature type="compositionally biased region" description="Basic and acidic residues" evidence="2">
    <location>
        <begin position="283"/>
        <end position="302"/>
    </location>
</feature>
<feature type="transmembrane region" description="Helical" evidence="3">
    <location>
        <begin position="1434"/>
        <end position="1456"/>
    </location>
</feature>
<dbReference type="EMBL" id="KQ001695">
    <property type="protein sequence ID" value="KJP86367.1"/>
    <property type="molecule type" value="Genomic_DNA"/>
</dbReference>
<evidence type="ECO:0000313" key="5">
    <source>
        <dbReference type="EMBL" id="KJP86367.1"/>
    </source>
</evidence>
<dbReference type="InterPro" id="IPR013272">
    <property type="entry name" value="Vps72/YL1_C"/>
</dbReference>
<feature type="transmembrane region" description="Helical" evidence="3">
    <location>
        <begin position="1304"/>
        <end position="1326"/>
    </location>
</feature>
<organism evidence="5 6">
    <name type="scientific">Plasmodium fragile</name>
    <dbReference type="NCBI Taxonomy" id="5857"/>
    <lineage>
        <taxon>Eukaryota</taxon>
        <taxon>Sar</taxon>
        <taxon>Alveolata</taxon>
        <taxon>Apicomplexa</taxon>
        <taxon>Aconoidasida</taxon>
        <taxon>Haemosporida</taxon>
        <taxon>Plasmodiidae</taxon>
        <taxon>Plasmodium</taxon>
        <taxon>Plasmodium (Plasmodium)</taxon>
    </lineage>
</organism>
<feature type="compositionally biased region" description="Acidic residues" evidence="2">
    <location>
        <begin position="137"/>
        <end position="189"/>
    </location>
</feature>
<feature type="region of interest" description="Disordered" evidence="2">
    <location>
        <begin position="229"/>
        <end position="332"/>
    </location>
</feature>
<evidence type="ECO:0000256" key="2">
    <source>
        <dbReference type="SAM" id="MobiDB-lite"/>
    </source>
</evidence>
<feature type="region of interest" description="Disordered" evidence="2">
    <location>
        <begin position="137"/>
        <end position="190"/>
    </location>
</feature>
<dbReference type="InterPro" id="IPR046757">
    <property type="entry name" value="YL1_N"/>
</dbReference>
<feature type="transmembrane region" description="Helical" evidence="3">
    <location>
        <begin position="1066"/>
        <end position="1086"/>
    </location>
</feature>
<reference evidence="5 6" key="1">
    <citation type="submission" date="2014-03" db="EMBL/GenBank/DDBJ databases">
        <title>The Genome Sequence of Plasmodium fragile nilgiri.</title>
        <authorList>
            <consortium name="The Broad Institute Genomics Platform"/>
            <consortium name="The Broad Institute Genome Sequencing Center for Infectious Disease"/>
            <person name="Neafsey D."/>
            <person name="Duraisingh M."/>
            <person name="Young S.K."/>
            <person name="Zeng Q."/>
            <person name="Gargeya S."/>
            <person name="Abouelleil A."/>
            <person name="Alvarado L."/>
            <person name="Chapman S.B."/>
            <person name="Gainer-Dewar J."/>
            <person name="Goldberg J."/>
            <person name="Griggs A."/>
            <person name="Gujja S."/>
            <person name="Hansen M."/>
            <person name="Howarth C."/>
            <person name="Imamovic A."/>
            <person name="Larimer J."/>
            <person name="Pearson M."/>
            <person name="Poon T.W."/>
            <person name="Priest M."/>
            <person name="Roberts A."/>
            <person name="Saif S."/>
            <person name="Shea T."/>
            <person name="Sykes S."/>
            <person name="Wortman J."/>
            <person name="Nusbaum C."/>
            <person name="Birren B."/>
        </authorList>
    </citation>
    <scope>NUCLEOTIDE SEQUENCE [LARGE SCALE GENOMIC DNA]</scope>
    <source>
        <strain evidence="6">nilgiri</strain>
    </source>
</reference>
<evidence type="ECO:0000259" key="4">
    <source>
        <dbReference type="PROSITE" id="PS50222"/>
    </source>
</evidence>
<feature type="compositionally biased region" description="Basic and acidic residues" evidence="2">
    <location>
        <begin position="477"/>
        <end position="492"/>
    </location>
</feature>
<feature type="compositionally biased region" description="Polar residues" evidence="2">
    <location>
        <begin position="909"/>
        <end position="926"/>
    </location>
</feature>
<dbReference type="GO" id="GO:0005634">
    <property type="term" value="C:nucleus"/>
    <property type="evidence" value="ECO:0007669"/>
    <property type="project" value="TreeGrafter"/>
</dbReference>
<protein>
    <recommendedName>
        <fullName evidence="4">EF-hand domain-containing protein</fullName>
    </recommendedName>
</protein>
<dbReference type="InterPro" id="IPR002048">
    <property type="entry name" value="EF_hand_dom"/>
</dbReference>
<dbReference type="Pfam" id="PF08265">
    <property type="entry name" value="YL1_C"/>
    <property type="match status" value="1"/>
</dbReference>
<feature type="region of interest" description="Disordered" evidence="2">
    <location>
        <begin position="909"/>
        <end position="930"/>
    </location>
</feature>
<proteinExistence type="inferred from homology"/>
<dbReference type="GeneID" id="24269314"/>
<feature type="transmembrane region" description="Helical" evidence="3">
    <location>
        <begin position="1400"/>
        <end position="1422"/>
    </location>
</feature>
<feature type="compositionally biased region" description="Basic residues" evidence="2">
    <location>
        <begin position="1"/>
        <end position="15"/>
    </location>
</feature>
<dbReference type="Pfam" id="PF05764">
    <property type="entry name" value="YL1"/>
    <property type="match status" value="1"/>
</dbReference>
<dbReference type="Proteomes" id="UP000054561">
    <property type="component" value="Unassembled WGS sequence"/>
</dbReference>
<dbReference type="SMART" id="SM00993">
    <property type="entry name" value="YL1_C"/>
    <property type="match status" value="1"/>
</dbReference>
<feature type="domain" description="EF-hand" evidence="4">
    <location>
        <begin position="1563"/>
        <end position="1598"/>
    </location>
</feature>
<dbReference type="SUPFAM" id="SSF47473">
    <property type="entry name" value="EF-hand"/>
    <property type="match status" value="1"/>
</dbReference>
<evidence type="ECO:0000256" key="3">
    <source>
        <dbReference type="SAM" id="Phobius"/>
    </source>
</evidence>
<feature type="compositionally biased region" description="Acidic residues" evidence="2">
    <location>
        <begin position="20"/>
        <end position="97"/>
    </location>
</feature>
<dbReference type="OrthoDB" id="186625at2759"/>
<feature type="transmembrane region" description="Helical" evidence="3">
    <location>
        <begin position="1107"/>
        <end position="1125"/>
    </location>
</feature>
<keyword evidence="3" id="KW-1133">Transmembrane helix</keyword>
<feature type="region of interest" description="Disordered" evidence="2">
    <location>
        <begin position="774"/>
        <end position="815"/>
    </location>
</feature>